<dbReference type="EMBL" id="JAGPNK010000020">
    <property type="protein sequence ID" value="KAH7305051.1"/>
    <property type="molecule type" value="Genomic_DNA"/>
</dbReference>
<keyword evidence="2" id="KW-1185">Reference proteome</keyword>
<dbReference type="Proteomes" id="UP000813444">
    <property type="component" value="Unassembled WGS sequence"/>
</dbReference>
<organism evidence="1 2">
    <name type="scientific">Stachybotrys elegans</name>
    <dbReference type="NCBI Taxonomy" id="80388"/>
    <lineage>
        <taxon>Eukaryota</taxon>
        <taxon>Fungi</taxon>
        <taxon>Dikarya</taxon>
        <taxon>Ascomycota</taxon>
        <taxon>Pezizomycotina</taxon>
        <taxon>Sordariomycetes</taxon>
        <taxon>Hypocreomycetidae</taxon>
        <taxon>Hypocreales</taxon>
        <taxon>Stachybotryaceae</taxon>
        <taxon>Stachybotrys</taxon>
    </lineage>
</organism>
<proteinExistence type="predicted"/>
<gene>
    <name evidence="1" type="ORF">B0I35DRAFT_414246</name>
</gene>
<comment type="caution">
    <text evidence="1">The sequence shown here is derived from an EMBL/GenBank/DDBJ whole genome shotgun (WGS) entry which is preliminary data.</text>
</comment>
<evidence type="ECO:0000313" key="1">
    <source>
        <dbReference type="EMBL" id="KAH7305051.1"/>
    </source>
</evidence>
<accession>A0A8K0SFM1</accession>
<sequence length="179" mass="20689">MEGIPEELQVRVLSLLKTEDLAAPQRYEETLALGNANLQGIIVDSHNYRFPEQLVSVSHFGLSAGTGFNFPFMAESLNHFAFFFKHLHTLRLEIDELPQNVVWDQLKELDLREEDASRIVHQAYVTTRLTPSIKCFVSDVVRRLSRFTDQKEVVIERLDKHFTLIRNALAREKSDTNSY</sequence>
<evidence type="ECO:0000313" key="2">
    <source>
        <dbReference type="Proteomes" id="UP000813444"/>
    </source>
</evidence>
<reference evidence="1" key="1">
    <citation type="journal article" date="2021" name="Nat. Commun.">
        <title>Genetic determinants of endophytism in the Arabidopsis root mycobiome.</title>
        <authorList>
            <person name="Mesny F."/>
            <person name="Miyauchi S."/>
            <person name="Thiergart T."/>
            <person name="Pickel B."/>
            <person name="Atanasova L."/>
            <person name="Karlsson M."/>
            <person name="Huettel B."/>
            <person name="Barry K.W."/>
            <person name="Haridas S."/>
            <person name="Chen C."/>
            <person name="Bauer D."/>
            <person name="Andreopoulos W."/>
            <person name="Pangilinan J."/>
            <person name="LaButti K."/>
            <person name="Riley R."/>
            <person name="Lipzen A."/>
            <person name="Clum A."/>
            <person name="Drula E."/>
            <person name="Henrissat B."/>
            <person name="Kohler A."/>
            <person name="Grigoriev I.V."/>
            <person name="Martin F.M."/>
            <person name="Hacquard S."/>
        </authorList>
    </citation>
    <scope>NUCLEOTIDE SEQUENCE</scope>
    <source>
        <strain evidence="1">MPI-CAGE-CH-0235</strain>
    </source>
</reference>
<protein>
    <submittedName>
        <fullName evidence="1">Uncharacterized protein</fullName>
    </submittedName>
</protein>
<dbReference type="AlphaFoldDB" id="A0A8K0SFM1"/>
<name>A0A8K0SFM1_9HYPO</name>